<dbReference type="PIR" id="T21446">
    <property type="entry name" value="T21446"/>
</dbReference>
<dbReference type="UCSC" id="F27C8.2">
    <property type="organism name" value="c. elegans"/>
</dbReference>
<dbReference type="Gene3D" id="3.40.630.30">
    <property type="match status" value="1"/>
</dbReference>
<dbReference type="InterPro" id="IPR000182">
    <property type="entry name" value="GNAT_dom"/>
</dbReference>
<feature type="domain" description="N-acetyltransferase" evidence="1">
    <location>
        <begin position="70"/>
        <end position="153"/>
    </location>
</feature>
<accession>Q19835</accession>
<dbReference type="MINT" id="Q19835"/>
<dbReference type="DIP" id="DIP-25483N"/>
<dbReference type="HOGENOM" id="CLU_790632_0_0_1"/>
<evidence type="ECO:0000259" key="1">
    <source>
        <dbReference type="Pfam" id="PF00583"/>
    </source>
</evidence>
<organism evidence="2 3">
    <name type="scientific">Caenorhabditis elegans</name>
    <dbReference type="NCBI Taxonomy" id="6239"/>
    <lineage>
        <taxon>Eukaryota</taxon>
        <taxon>Metazoa</taxon>
        <taxon>Ecdysozoa</taxon>
        <taxon>Nematoda</taxon>
        <taxon>Chromadorea</taxon>
        <taxon>Rhabditida</taxon>
        <taxon>Rhabditina</taxon>
        <taxon>Rhabditomorpha</taxon>
        <taxon>Rhabditoidea</taxon>
        <taxon>Rhabditidae</taxon>
        <taxon>Peloderinae</taxon>
        <taxon>Caenorhabditis</taxon>
    </lineage>
</organism>
<name>Q19835_CAEEL</name>
<dbReference type="eggNOG" id="ENOG502SRF8">
    <property type="taxonomic scope" value="Eukaryota"/>
</dbReference>
<dbReference type="OrthoDB" id="5861135at2759"/>
<dbReference type="AlphaFoldDB" id="Q19835"/>
<dbReference type="SMR" id="Q19835"/>
<dbReference type="OMA" id="VQEDFRH"/>
<dbReference type="EMBL" id="BX284604">
    <property type="protein sequence ID" value="CAA92460.3"/>
    <property type="molecule type" value="Genomic_DNA"/>
</dbReference>
<proteinExistence type="predicted"/>
<dbReference type="PaxDb" id="6239-F27C8.2"/>
<dbReference type="Proteomes" id="UP000001940">
    <property type="component" value="Chromosome IV"/>
</dbReference>
<dbReference type="IntAct" id="Q19835">
    <property type="interactions" value="3"/>
</dbReference>
<dbReference type="GO" id="GO:0016747">
    <property type="term" value="F:acyltransferase activity, transferring groups other than amino-acyl groups"/>
    <property type="evidence" value="ECO:0007669"/>
    <property type="project" value="InterPro"/>
</dbReference>
<dbReference type="CDD" id="cd04301">
    <property type="entry name" value="NAT_SF"/>
    <property type="match status" value="1"/>
</dbReference>
<evidence type="ECO:0000313" key="4">
    <source>
        <dbReference type="WormBase" id="F27C8.2"/>
    </source>
</evidence>
<evidence type="ECO:0000313" key="3">
    <source>
        <dbReference type="Proteomes" id="UP000001940"/>
    </source>
</evidence>
<gene>
    <name evidence="2" type="ORF">CELE_F27C8.2</name>
    <name evidence="2 4" type="ORF">F27C8.2</name>
</gene>
<dbReference type="AGR" id="WB:WBGene00009183"/>
<reference evidence="2 3" key="1">
    <citation type="journal article" date="1998" name="Science">
        <title>Genome sequence of the nematode C. elegans: a platform for investigating biology.</title>
        <authorList>
            <consortium name="The C. elegans sequencing consortium"/>
            <person name="Sulson J.E."/>
            <person name="Waterston R."/>
        </authorList>
    </citation>
    <scope>NUCLEOTIDE SEQUENCE [LARGE SCALE GENOMIC DNA]</scope>
    <source>
        <strain evidence="2 3">Bristol N2</strain>
    </source>
</reference>
<protein>
    <submittedName>
        <fullName evidence="2">N-acetyltransferase domain-containing protein</fullName>
    </submittedName>
</protein>
<keyword evidence="3" id="KW-1185">Reference proteome</keyword>
<dbReference type="WormBase" id="F27C8.2">
    <property type="protein sequence ID" value="CE49826"/>
    <property type="gene ID" value="WBGene00009183"/>
</dbReference>
<dbReference type="SUPFAM" id="SSF55729">
    <property type="entry name" value="Acyl-CoA N-acyltransferases (Nat)"/>
    <property type="match status" value="2"/>
</dbReference>
<sequence>MWPSESDLESIDSLIDRMNPITGFPYPMKSAVNKGFPKNAGDPWIGRYTKNGYWFKLSWGGNEEWREMANEMWYRNEFLVDSSSFLLYQRLFENNDGKLKLLTAKNIRGEVLGLVLLSESSSYRFSTIGPIFVQEDFRHIGIGSILMEEILKNTDNIVFNAISYLLPTVNKFNLQQRTMRKLGRVRVKNSSGFANLKDKKSGISLNFGSDNTEDQWERIREFGEECTNERRNWKAFSEKSDENCQIVAAFDENTGSCVGISILREIQNEDGHIPDLLIAPLHAKSTAIAEILLQKSLKKHYNPEDDYDFDVDHLAIYRRSVNFFIFSNCESLMFPLLKKLTGNDGSMVKDRIYFQTCSNFQLPAINHDMIFAASDPTVFLC</sequence>
<dbReference type="Bgee" id="WBGene00009183">
    <property type="expression patterns" value="Expressed in embryo and 3 other cell types or tissues"/>
</dbReference>
<dbReference type="InterPro" id="IPR016181">
    <property type="entry name" value="Acyl_CoA_acyltransferase"/>
</dbReference>
<evidence type="ECO:0000313" key="2">
    <source>
        <dbReference type="EMBL" id="CAA92460.3"/>
    </source>
</evidence>
<dbReference type="Pfam" id="PF00583">
    <property type="entry name" value="Acetyltransf_1"/>
    <property type="match status" value="1"/>
</dbReference>
<dbReference type="InParanoid" id="Q19835"/>
<dbReference type="FunCoup" id="Q19835">
    <property type="interactions" value="247"/>
</dbReference>